<comment type="caution">
    <text evidence="1">The sequence shown here is derived from an EMBL/GenBank/DDBJ whole genome shotgun (WGS) entry which is preliminary data.</text>
</comment>
<dbReference type="Proteomes" id="UP000483018">
    <property type="component" value="Unassembled WGS sequence"/>
</dbReference>
<dbReference type="InterPro" id="IPR007344">
    <property type="entry name" value="GrpB/CoaE"/>
</dbReference>
<gene>
    <name evidence="1" type="ORF">GND95_03730</name>
</gene>
<reference evidence="1 2" key="1">
    <citation type="submission" date="2019-12" db="EMBL/GenBank/DDBJ databases">
        <title>Defluviitalea raffinosedens, isolated from a biogas fermenter, genome sequencing and characterization.</title>
        <authorList>
            <person name="Rettenmaier R."/>
            <person name="Schneider M."/>
            <person name="Neuhaus K."/>
            <person name="Liebl W."/>
            <person name="Zverlov V."/>
        </authorList>
    </citation>
    <scope>NUCLEOTIDE SEQUENCE [LARGE SCALE GENOMIC DNA]</scope>
    <source>
        <strain evidence="1 2">249c-K6</strain>
    </source>
</reference>
<keyword evidence="2" id="KW-1185">Reference proteome</keyword>
<evidence type="ECO:0000313" key="1">
    <source>
        <dbReference type="EMBL" id="KAE9636240.1"/>
    </source>
</evidence>
<dbReference type="InterPro" id="IPR043519">
    <property type="entry name" value="NT_sf"/>
</dbReference>
<dbReference type="Pfam" id="PF04229">
    <property type="entry name" value="GrpB"/>
    <property type="match status" value="1"/>
</dbReference>
<dbReference type="PANTHER" id="PTHR34822">
    <property type="entry name" value="GRPB DOMAIN PROTEIN (AFU_ORTHOLOGUE AFUA_1G01530)"/>
    <property type="match status" value="1"/>
</dbReference>
<dbReference type="Gene3D" id="3.30.460.10">
    <property type="entry name" value="Beta Polymerase, domain 2"/>
    <property type="match status" value="1"/>
</dbReference>
<dbReference type="PANTHER" id="PTHR34822:SF1">
    <property type="entry name" value="GRPB FAMILY PROTEIN"/>
    <property type="match status" value="1"/>
</dbReference>
<accession>A0A7C8LKM7</accession>
<dbReference type="AlphaFoldDB" id="A0A7C8LKM7"/>
<name>A0A7C8LKM7_9FIRM</name>
<organism evidence="1 2">
    <name type="scientific">Defluviitalea raffinosedens</name>
    <dbReference type="NCBI Taxonomy" id="1450156"/>
    <lineage>
        <taxon>Bacteria</taxon>
        <taxon>Bacillati</taxon>
        <taxon>Bacillota</taxon>
        <taxon>Clostridia</taxon>
        <taxon>Lachnospirales</taxon>
        <taxon>Defluviitaleaceae</taxon>
        <taxon>Defluviitalea</taxon>
    </lineage>
</organism>
<dbReference type="RefSeq" id="WP_158739617.1">
    <property type="nucleotide sequence ID" value="NZ_JAFBEP010000005.1"/>
</dbReference>
<protein>
    <submittedName>
        <fullName evidence="1">GrpB family protein</fullName>
    </submittedName>
</protein>
<dbReference type="SUPFAM" id="SSF81301">
    <property type="entry name" value="Nucleotidyltransferase"/>
    <property type="match status" value="1"/>
</dbReference>
<evidence type="ECO:0000313" key="2">
    <source>
        <dbReference type="Proteomes" id="UP000483018"/>
    </source>
</evidence>
<proteinExistence type="predicted"/>
<sequence length="172" mass="19998">MKVEVVDYNPEWPILFREEAEKIKGILGDELIEIHHIGSTSVENLKAKPVIDIMPVVRDITKIDACNEAFERLGYEPKGEFGIPGRRFFRKGIEVRTHHVHIFDISNSKEVKRHLAVRDYLRTHPQDAFEYGELKSKLAAQYPSDIEAYCDGKDAFVKELERKALKWNEEFN</sequence>
<dbReference type="OrthoDB" id="9799092at2"/>
<dbReference type="EMBL" id="WSLF01000002">
    <property type="protein sequence ID" value="KAE9636240.1"/>
    <property type="molecule type" value="Genomic_DNA"/>
</dbReference>